<dbReference type="EMBL" id="CP010868">
    <property type="protein sequence ID" value="AJM92463.1"/>
    <property type="molecule type" value="Genomic_DNA"/>
</dbReference>
<reference evidence="2" key="1">
    <citation type="submission" date="2015-02" db="EMBL/GenBank/DDBJ databases">
        <title>Characterization of two novel Thaumarchaeota isolated from the Northern Adriatic Sea.</title>
        <authorList>
            <person name="Bayer B."/>
            <person name="Vojvoda J."/>
            <person name="Offre P."/>
            <person name="Srivastava A."/>
            <person name="Elisabeth N."/>
            <person name="Garcia J.A.L."/>
            <person name="Schleper C."/>
            <person name="Herndl G.J."/>
        </authorList>
    </citation>
    <scope>NUCLEOTIDE SEQUENCE [LARGE SCALE GENOMIC DNA]</scope>
    <source>
        <strain evidence="2">D3C</strain>
    </source>
</reference>
<dbReference type="Proteomes" id="UP000032027">
    <property type="component" value="Chromosome"/>
</dbReference>
<dbReference type="HOGENOM" id="CLU_152985_0_0_2"/>
<keyword evidence="2" id="KW-1185">Reference proteome</keyword>
<dbReference type="AlphaFoldDB" id="A0A0C5BRU5"/>
<reference evidence="1 2" key="2">
    <citation type="journal article" date="2016" name="ISME J.">
        <title>Physiological and genomic characterization of two novel marine thaumarchaeal strains indicates niche differentiation.</title>
        <authorList>
            <person name="Bayer B."/>
            <person name="Vojvoda J."/>
            <person name="Offre P."/>
            <person name="Alves R.J."/>
            <person name="Elisabeth N.H."/>
            <person name="Garcia J.A."/>
            <person name="Volland J.M."/>
            <person name="Srivastava A."/>
            <person name="Schleper C."/>
            <person name="Herndl G.J."/>
        </authorList>
    </citation>
    <scope>NUCLEOTIDE SEQUENCE [LARGE SCALE GENOMIC DNA]</scope>
    <source>
        <strain evidence="1 2">D3C</strain>
    </source>
</reference>
<evidence type="ECO:0000313" key="1">
    <source>
        <dbReference type="EMBL" id="AJM92463.1"/>
    </source>
</evidence>
<reference evidence="1 2" key="3">
    <citation type="journal article" date="2019" name="Int. J. Syst. Evol. Microbiol.">
        <title>Nitrosopumilus adriaticus sp. nov. and Nitrosopumilus piranensis sp. nov., two ammonia-oxidizing archaea from the Adriatic Sea and members of the class Nitrososphaeria.</title>
        <authorList>
            <person name="Bayer B."/>
            <person name="Vojvoda J."/>
            <person name="Reinthaler T."/>
            <person name="Reyes C."/>
            <person name="Pinto M."/>
            <person name="Herndl G.J."/>
        </authorList>
    </citation>
    <scope>NUCLEOTIDE SEQUENCE [LARGE SCALE GENOMIC DNA]</scope>
    <source>
        <strain evidence="1 2">D3C</strain>
    </source>
</reference>
<gene>
    <name evidence="1" type="ORF">NPIRD3C_1251</name>
</gene>
<accession>A0A0C5BRU5</accession>
<organism evidence="1 2">
    <name type="scientific">Nitrosopumilus piranensis</name>
    <dbReference type="NCBI Taxonomy" id="1582439"/>
    <lineage>
        <taxon>Archaea</taxon>
        <taxon>Nitrososphaerota</taxon>
        <taxon>Nitrososphaeria</taxon>
        <taxon>Nitrosopumilales</taxon>
        <taxon>Nitrosopumilaceae</taxon>
        <taxon>Nitrosopumilus</taxon>
    </lineage>
</organism>
<protein>
    <submittedName>
        <fullName evidence="1">Uncharacterized protein</fullName>
    </submittedName>
</protein>
<sequence length="112" mass="12722">MMDIVDLHDPQRVNRIPDKTKVLFSLGNFVQDEFKILKVELRLYLEKTDENLGDYSLITSFVETDKGSVEMIYDEGYRGDDSLTRASEFLTSNLGISGLILRSVISLRGKTS</sequence>
<dbReference type="KEGG" id="nid:NPIRD3C_1251"/>
<evidence type="ECO:0000313" key="2">
    <source>
        <dbReference type="Proteomes" id="UP000032027"/>
    </source>
</evidence>
<dbReference type="PATRIC" id="fig|1582439.9.peg.1290"/>
<dbReference type="STRING" id="1582439.NPIRD3C_1251"/>
<name>A0A0C5BRU5_9ARCH</name>
<proteinExistence type="predicted"/>